<evidence type="ECO:0000313" key="7">
    <source>
        <dbReference type="Proteomes" id="UP001235939"/>
    </source>
</evidence>
<dbReference type="InterPro" id="IPR002073">
    <property type="entry name" value="PDEase_catalytic_dom"/>
</dbReference>
<dbReference type="EMBL" id="CP092863">
    <property type="protein sequence ID" value="UYV60751.1"/>
    <property type="molecule type" value="Genomic_DNA"/>
</dbReference>
<feature type="non-terminal residue" evidence="6">
    <location>
        <position position="665"/>
    </location>
</feature>
<dbReference type="Proteomes" id="UP001235939">
    <property type="component" value="Chromosome 01"/>
</dbReference>
<gene>
    <name evidence="6" type="ORF">LAZ67_1002132</name>
</gene>
<dbReference type="Pfam" id="PF00233">
    <property type="entry name" value="PDEase_I"/>
    <property type="match status" value="1"/>
</dbReference>
<evidence type="ECO:0000256" key="4">
    <source>
        <dbReference type="SAM" id="MobiDB-lite"/>
    </source>
</evidence>
<dbReference type="PRINTS" id="PR00387">
    <property type="entry name" value="PDIESTERASE1"/>
</dbReference>
<organism evidence="6 7">
    <name type="scientific">Cordylochernes scorpioides</name>
    <dbReference type="NCBI Taxonomy" id="51811"/>
    <lineage>
        <taxon>Eukaryota</taxon>
        <taxon>Metazoa</taxon>
        <taxon>Ecdysozoa</taxon>
        <taxon>Arthropoda</taxon>
        <taxon>Chelicerata</taxon>
        <taxon>Arachnida</taxon>
        <taxon>Pseudoscorpiones</taxon>
        <taxon>Cheliferoidea</taxon>
        <taxon>Chernetidae</taxon>
        <taxon>Cordylochernes</taxon>
    </lineage>
</organism>
<dbReference type="SMART" id="SM00471">
    <property type="entry name" value="HDc"/>
    <property type="match status" value="1"/>
</dbReference>
<comment type="cofactor">
    <cofactor evidence="3">
        <name>a divalent metal cation</name>
        <dbReference type="ChEBI" id="CHEBI:60240"/>
    </cofactor>
    <text evidence="3">Binds 2 divalent metal cations per subunit. Site 1 may preferentially bind zinc ions, while site 2 has a preference for magnesium and/or manganese ions.</text>
</comment>
<dbReference type="SUPFAM" id="SSF109604">
    <property type="entry name" value="HD-domain/PDEase-like"/>
    <property type="match status" value="1"/>
</dbReference>
<keyword evidence="1 3" id="KW-0479">Metal-binding</keyword>
<dbReference type="PROSITE" id="PS51845">
    <property type="entry name" value="PDEASE_I_2"/>
    <property type="match status" value="1"/>
</dbReference>
<dbReference type="PANTHER" id="PTHR11347">
    <property type="entry name" value="CYCLIC NUCLEOTIDE PHOSPHODIESTERASE"/>
    <property type="match status" value="1"/>
</dbReference>
<dbReference type="InterPro" id="IPR036971">
    <property type="entry name" value="PDEase_catalytic_dom_sf"/>
</dbReference>
<feature type="compositionally biased region" description="Basic and acidic residues" evidence="4">
    <location>
        <begin position="213"/>
        <end position="227"/>
    </location>
</feature>
<dbReference type="CDD" id="cd00077">
    <property type="entry name" value="HDc"/>
    <property type="match status" value="1"/>
</dbReference>
<dbReference type="InterPro" id="IPR023088">
    <property type="entry name" value="PDEase"/>
</dbReference>
<evidence type="ECO:0000256" key="3">
    <source>
        <dbReference type="RuleBase" id="RU363067"/>
    </source>
</evidence>
<reference evidence="6 7" key="1">
    <citation type="submission" date="2022-01" db="EMBL/GenBank/DDBJ databases">
        <title>A chromosomal length assembly of Cordylochernes scorpioides.</title>
        <authorList>
            <person name="Zeh D."/>
            <person name="Zeh J."/>
        </authorList>
    </citation>
    <scope>NUCLEOTIDE SEQUENCE [LARGE SCALE GENOMIC DNA]</scope>
    <source>
        <strain evidence="6">IN4F17</strain>
        <tissue evidence="6">Whole Body</tissue>
    </source>
</reference>
<evidence type="ECO:0000256" key="2">
    <source>
        <dbReference type="ARBA" id="ARBA00022801"/>
    </source>
</evidence>
<comment type="similarity">
    <text evidence="3">Belongs to the cyclic nucleotide phosphodiesterase family.</text>
</comment>
<evidence type="ECO:0000259" key="5">
    <source>
        <dbReference type="PROSITE" id="PS51845"/>
    </source>
</evidence>
<name>A0ABY6JXH5_9ARAC</name>
<feature type="domain" description="PDEase" evidence="5">
    <location>
        <begin position="337"/>
        <end position="665"/>
    </location>
</feature>
<dbReference type="PROSITE" id="PS00126">
    <property type="entry name" value="PDEASE_I_1"/>
    <property type="match status" value="1"/>
</dbReference>
<protein>
    <recommendedName>
        <fullName evidence="3">Phosphodiesterase</fullName>
        <ecNumber evidence="3">3.1.4.-</ecNumber>
    </recommendedName>
</protein>
<keyword evidence="7" id="KW-1185">Reference proteome</keyword>
<dbReference type="EC" id="3.1.4.-" evidence="3"/>
<evidence type="ECO:0000256" key="1">
    <source>
        <dbReference type="ARBA" id="ARBA00022723"/>
    </source>
</evidence>
<dbReference type="Gene3D" id="1.10.1300.10">
    <property type="entry name" value="3'5'-cyclic nucleotide phosphodiesterase, catalytic domain"/>
    <property type="match status" value="1"/>
</dbReference>
<dbReference type="InterPro" id="IPR003607">
    <property type="entry name" value="HD/PDEase_dom"/>
</dbReference>
<accession>A0ABY6JXH5</accession>
<keyword evidence="2 3" id="KW-0378">Hydrolase</keyword>
<evidence type="ECO:0000313" key="6">
    <source>
        <dbReference type="EMBL" id="UYV60751.1"/>
    </source>
</evidence>
<sequence>MLISKRKELMSKGTISKLRDNRLIVRGISYSVLNGRVVSSTGMYYSKLRIAFILYHVDAALIFLVPALQEVDRISLQLQTQNDVYTPPPSTHYKSFVESTTAEEEEEICGTVDAMVQTSLMFPQPEEPPSIHKEPCPEKLPKMPMHPPCRRFSLERAELEQRISLDFTRDEVQSFAYKLAFGKTCDVMRIHDDTQLDSMSMSRTSMPRGGRIKPLDKHPEPPRRFPDTKMGYTKICQMLKECTGKTDQTKTQSCNTFQVMKEYGKMVRDRNIKGRNQIVATKKPSMTCSGPMHQESQENMPHPCCCPLATPSKLPKKPPQESLLHSSMQQPLKSYVSQEEYIKLASEPIPPMDYFHREFDTFSFTPRSIPDNLTPLAVMFMFEDLGFISRFQLSKSTLAKFILMVKKGYRDPPYHNWYHAFSVAHFSYLLLKKLGIVDNYLSSLEAFALLVAGLCHDLDHRGTTNSFQVTTRSILATLYSSEGSVMERHHLAQAIAILNTDGCNIFETLSEQEYSICLDTLRDAILATDLAHHLRIIDQLNDMASQGYKKEKPEHHYLLVCMFISCSDLSDQTKDWKLSRKVADSTASHYPDNHETFRESFGALVNPIIQDLIASFDVTDLPDSIAIRHIHPCFVQCCSIFRSGTGQVFLVELLGIRCTVFHVER</sequence>
<dbReference type="InterPro" id="IPR023174">
    <property type="entry name" value="PDEase_CS"/>
</dbReference>
<proteinExistence type="inferred from homology"/>
<feature type="region of interest" description="Disordered" evidence="4">
    <location>
        <begin position="199"/>
        <end position="228"/>
    </location>
</feature>